<sequence>MTDTPDGLDFGLFFFAAVGDAAADAYRLLLAGARRADELGFSFVSTPERHFHRFGGAFPNPAVTSAAVAAVTERMQIRVGSVVTPLHHPARVVEDFGVIDVISGGRAAISVGSGWNVNDFVLAPEAYEGRRERVVADIAAIRRAWADGTWTGPNPHGEEVTVDLYPRPVQRELPIWTTVSRSEETFRTAGRLGTNVLTHLENQDVDGLAEKITVYRKARAQAGFDQGRVTVMMHTYVAATTEAAHAVAAPALREYLLTAIDLEARAVRAGGSMSGGRRGRDFMGRDDARSRLAEFGVNRYLGGTSLIGSVDACTAVAERVRAAGADEIACLVDFVGDTDAVLAGLEHLDTVRRRVAAPRD</sequence>
<dbReference type="Pfam" id="PF00296">
    <property type="entry name" value="Bac_luciferase"/>
    <property type="match status" value="1"/>
</dbReference>
<protein>
    <submittedName>
        <fullName evidence="4">Natural product biosynthesis luciferase-like monooxygenase domain-containing protein</fullName>
    </submittedName>
</protein>
<dbReference type="RefSeq" id="WP_074989986.1">
    <property type="nucleotide sequence ID" value="NZ_FNTD01000003.1"/>
</dbReference>
<evidence type="ECO:0000313" key="5">
    <source>
        <dbReference type="Proteomes" id="UP000182375"/>
    </source>
</evidence>
<dbReference type="PANTHER" id="PTHR30137">
    <property type="entry name" value="LUCIFERASE-LIKE MONOOXYGENASE"/>
    <property type="match status" value="1"/>
</dbReference>
<evidence type="ECO:0000256" key="2">
    <source>
        <dbReference type="ARBA" id="ARBA00023033"/>
    </source>
</evidence>
<evidence type="ECO:0000259" key="3">
    <source>
        <dbReference type="Pfam" id="PF00296"/>
    </source>
</evidence>
<feature type="domain" description="Luciferase-like" evidence="3">
    <location>
        <begin position="10"/>
        <end position="326"/>
    </location>
</feature>
<dbReference type="NCBIfam" id="TIGR04020">
    <property type="entry name" value="seco_metab_LLM"/>
    <property type="match status" value="1"/>
</dbReference>
<keyword evidence="2 4" id="KW-0503">Monooxygenase</keyword>
<accession>A0A1H4IAT2</accession>
<dbReference type="GO" id="GO:0005829">
    <property type="term" value="C:cytosol"/>
    <property type="evidence" value="ECO:0007669"/>
    <property type="project" value="TreeGrafter"/>
</dbReference>
<dbReference type="PANTHER" id="PTHR30137:SF8">
    <property type="entry name" value="BLR5498 PROTEIN"/>
    <property type="match status" value="1"/>
</dbReference>
<dbReference type="InterPro" id="IPR024011">
    <property type="entry name" value="Biosynth_lucif-like_mOase_dom"/>
</dbReference>
<gene>
    <name evidence="4" type="ORF">SAMN04490357_0106</name>
</gene>
<dbReference type="Gene3D" id="3.20.20.30">
    <property type="entry name" value="Luciferase-like domain"/>
    <property type="match status" value="1"/>
</dbReference>
<name>A0A1H4IAT2_9ACTN</name>
<reference evidence="4 5" key="1">
    <citation type="submission" date="2016-10" db="EMBL/GenBank/DDBJ databases">
        <authorList>
            <person name="de Groot N.N."/>
        </authorList>
    </citation>
    <scope>NUCLEOTIDE SEQUENCE [LARGE SCALE GENOMIC DNA]</scope>
    <source>
        <strain evidence="4 5">DSM 40306</strain>
    </source>
</reference>
<evidence type="ECO:0000313" key="4">
    <source>
        <dbReference type="EMBL" id="SEB31025.1"/>
    </source>
</evidence>
<dbReference type="InterPro" id="IPR050766">
    <property type="entry name" value="Bact_Lucif_Oxidored"/>
</dbReference>
<dbReference type="SUPFAM" id="SSF51679">
    <property type="entry name" value="Bacterial luciferase-like"/>
    <property type="match status" value="1"/>
</dbReference>
<organism evidence="4 5">
    <name type="scientific">Streptomyces misionensis</name>
    <dbReference type="NCBI Taxonomy" id="67331"/>
    <lineage>
        <taxon>Bacteria</taxon>
        <taxon>Bacillati</taxon>
        <taxon>Actinomycetota</taxon>
        <taxon>Actinomycetes</taxon>
        <taxon>Kitasatosporales</taxon>
        <taxon>Streptomycetaceae</taxon>
        <taxon>Streptomyces</taxon>
    </lineage>
</organism>
<evidence type="ECO:0000256" key="1">
    <source>
        <dbReference type="ARBA" id="ARBA00023002"/>
    </source>
</evidence>
<dbReference type="EMBL" id="FNTD01000003">
    <property type="protein sequence ID" value="SEB31025.1"/>
    <property type="molecule type" value="Genomic_DNA"/>
</dbReference>
<dbReference type="Proteomes" id="UP000182375">
    <property type="component" value="Unassembled WGS sequence"/>
</dbReference>
<dbReference type="AlphaFoldDB" id="A0A1H4IAT2"/>
<dbReference type="InterPro" id="IPR036661">
    <property type="entry name" value="Luciferase-like_sf"/>
</dbReference>
<dbReference type="GeneID" id="95509431"/>
<dbReference type="GO" id="GO:0016705">
    <property type="term" value="F:oxidoreductase activity, acting on paired donors, with incorporation or reduction of molecular oxygen"/>
    <property type="evidence" value="ECO:0007669"/>
    <property type="project" value="InterPro"/>
</dbReference>
<keyword evidence="1" id="KW-0560">Oxidoreductase</keyword>
<dbReference type="InterPro" id="IPR011251">
    <property type="entry name" value="Luciferase-like_dom"/>
</dbReference>
<proteinExistence type="predicted"/>
<dbReference type="STRING" id="67331.SAMN04490357_0106"/>
<dbReference type="GO" id="GO:0004497">
    <property type="term" value="F:monooxygenase activity"/>
    <property type="evidence" value="ECO:0007669"/>
    <property type="project" value="UniProtKB-KW"/>
</dbReference>